<evidence type="ECO:0000313" key="2">
    <source>
        <dbReference type="Proteomes" id="UP000092460"/>
    </source>
</evidence>
<keyword evidence="2" id="KW-1185">Reference proteome</keyword>
<evidence type="ECO:0000313" key="1">
    <source>
        <dbReference type="EnsemblMetazoa" id="GPPI006220-PA"/>
    </source>
</evidence>
<name>A0A1B0ARU0_9MUSC</name>
<dbReference type="VEuPathDB" id="VectorBase:GPPI006220"/>
<sequence>MPSSDGDYHRTHTRVALCKIYLCKSQINVTKIEGKIGDNYVVLQITLELENVGVCIKLRKSFNRAKRLCQCSYPRLFVASALCPASDPGNDSCPWRSHRKYRKLSTDRLPYQAVDYNGDPRFTTSASVLRQSED</sequence>
<reference evidence="1" key="2">
    <citation type="submission" date="2020-05" db="UniProtKB">
        <authorList>
            <consortium name="EnsemblMetazoa"/>
        </authorList>
    </citation>
    <scope>IDENTIFICATION</scope>
    <source>
        <strain evidence="1">IAEA</strain>
    </source>
</reference>
<dbReference type="EnsemblMetazoa" id="GPPI006220-RA">
    <property type="protein sequence ID" value="GPPI006220-PA"/>
    <property type="gene ID" value="GPPI006220"/>
</dbReference>
<dbReference type="Proteomes" id="UP000092460">
    <property type="component" value="Unassembled WGS sequence"/>
</dbReference>
<dbReference type="EMBL" id="JXJN01002574">
    <property type="status" value="NOT_ANNOTATED_CDS"/>
    <property type="molecule type" value="Genomic_DNA"/>
</dbReference>
<accession>A0A1B0ARU0</accession>
<dbReference type="AlphaFoldDB" id="A0A1B0ARU0"/>
<organism evidence="1 2">
    <name type="scientific">Glossina palpalis gambiensis</name>
    <dbReference type="NCBI Taxonomy" id="67801"/>
    <lineage>
        <taxon>Eukaryota</taxon>
        <taxon>Metazoa</taxon>
        <taxon>Ecdysozoa</taxon>
        <taxon>Arthropoda</taxon>
        <taxon>Hexapoda</taxon>
        <taxon>Insecta</taxon>
        <taxon>Pterygota</taxon>
        <taxon>Neoptera</taxon>
        <taxon>Endopterygota</taxon>
        <taxon>Diptera</taxon>
        <taxon>Brachycera</taxon>
        <taxon>Muscomorpha</taxon>
        <taxon>Hippoboscoidea</taxon>
        <taxon>Glossinidae</taxon>
        <taxon>Glossina</taxon>
    </lineage>
</organism>
<reference evidence="2" key="1">
    <citation type="submission" date="2015-01" db="EMBL/GenBank/DDBJ databases">
        <authorList>
            <person name="Aksoy S."/>
            <person name="Warren W."/>
            <person name="Wilson R.K."/>
        </authorList>
    </citation>
    <scope>NUCLEOTIDE SEQUENCE [LARGE SCALE GENOMIC DNA]</scope>
    <source>
        <strain evidence="2">IAEA</strain>
    </source>
</reference>
<protein>
    <submittedName>
        <fullName evidence="1">Uncharacterized protein</fullName>
    </submittedName>
</protein>
<proteinExistence type="predicted"/>